<dbReference type="SUPFAM" id="SSF103511">
    <property type="entry name" value="Chlorophyll a-b binding protein"/>
    <property type="match status" value="1"/>
</dbReference>
<keyword evidence="2 11" id="KW-0148">Chlorophyll</keyword>
<feature type="binding site" description="axial binding residue" evidence="11">
    <location>
        <position position="98"/>
    </location>
    <ligand>
        <name>chlorophyll b</name>
        <dbReference type="ChEBI" id="CHEBI:61721"/>
        <label>1</label>
    </ligand>
    <ligandPart>
        <name>Mg</name>
        <dbReference type="ChEBI" id="CHEBI:25107"/>
    </ligandPart>
</feature>
<keyword evidence="3 12" id="KW-0150">Chloroplast</keyword>
<dbReference type="GO" id="GO:0009523">
    <property type="term" value="C:photosystem II"/>
    <property type="evidence" value="ECO:0007669"/>
    <property type="project" value="UniProtKB-KW"/>
</dbReference>
<keyword evidence="12" id="KW-0604">Photosystem II</keyword>
<evidence type="ECO:0000256" key="14">
    <source>
        <dbReference type="SAM" id="SignalP"/>
    </source>
</evidence>
<dbReference type="GO" id="GO:0009522">
    <property type="term" value="C:photosystem I"/>
    <property type="evidence" value="ECO:0007669"/>
    <property type="project" value="UniProtKB-KW"/>
</dbReference>
<feature type="compositionally biased region" description="Polar residues" evidence="13">
    <location>
        <begin position="217"/>
        <end position="226"/>
    </location>
</feature>
<evidence type="ECO:0000256" key="11">
    <source>
        <dbReference type="PIRSR" id="PIRSR601344-1"/>
    </source>
</evidence>
<evidence type="ECO:0000313" key="15">
    <source>
        <dbReference type="EMBL" id="KAJ8433049.1"/>
    </source>
</evidence>
<comment type="subcellular location">
    <subcellularLocation>
        <location evidence="1 12">Plastid</location>
        <location evidence="1 12">Chloroplast thylakoid membrane</location>
    </subcellularLocation>
</comment>
<dbReference type="AlphaFoldDB" id="A0A9Q1Q967"/>
<dbReference type="EMBL" id="JAKOGI010000563">
    <property type="protein sequence ID" value="KAJ8433049.1"/>
    <property type="molecule type" value="Genomic_DNA"/>
</dbReference>
<evidence type="ECO:0000256" key="6">
    <source>
        <dbReference type="ARBA" id="ARBA00022692"/>
    </source>
</evidence>
<feature type="binding site" description="axial binding residue" evidence="11">
    <location>
        <position position="178"/>
    </location>
    <ligand>
        <name>chlorophyll b</name>
        <dbReference type="ChEBI" id="CHEBI:61721"/>
        <label>1</label>
    </ligand>
    <ligandPart>
        <name>Mg</name>
        <dbReference type="ChEBI" id="CHEBI:25107"/>
    </ligandPart>
</feature>
<dbReference type="Gene3D" id="1.10.3460.10">
    <property type="entry name" value="Chlorophyll a/b binding protein domain"/>
    <property type="match status" value="1"/>
</dbReference>
<dbReference type="GO" id="GO:0016168">
    <property type="term" value="F:chlorophyll binding"/>
    <property type="evidence" value="ECO:0007669"/>
    <property type="project" value="UniProtKB-KW"/>
</dbReference>
<feature type="signal peptide" evidence="14">
    <location>
        <begin position="1"/>
        <end position="35"/>
    </location>
</feature>
<evidence type="ECO:0000256" key="12">
    <source>
        <dbReference type="RuleBase" id="RU363080"/>
    </source>
</evidence>
<dbReference type="GO" id="GO:0009765">
    <property type="term" value="P:photosynthesis, light harvesting"/>
    <property type="evidence" value="ECO:0007669"/>
    <property type="project" value="InterPro"/>
</dbReference>
<keyword evidence="8 12" id="KW-0157">Chromophore</keyword>
<dbReference type="Proteomes" id="UP001153076">
    <property type="component" value="Unassembled WGS sequence"/>
</dbReference>
<reference evidence="15" key="1">
    <citation type="submission" date="2022-04" db="EMBL/GenBank/DDBJ databases">
        <title>Carnegiea gigantea Genome sequencing and assembly v2.</title>
        <authorList>
            <person name="Copetti D."/>
            <person name="Sanderson M.J."/>
            <person name="Burquez A."/>
            <person name="Wojciechowski M.F."/>
        </authorList>
    </citation>
    <scope>NUCLEOTIDE SEQUENCE</scope>
    <source>
        <strain evidence="15">SGP5-SGP5p</strain>
        <tissue evidence="15">Aerial part</tissue>
    </source>
</reference>
<feature type="region of interest" description="Disordered" evidence="13">
    <location>
        <begin position="198"/>
        <end position="226"/>
    </location>
</feature>
<comment type="similarity">
    <text evidence="12">Belongs to the light-harvesting chlorophyll a/b-binding (LHC) protein family.</text>
</comment>
<organism evidence="15 16">
    <name type="scientific">Carnegiea gigantea</name>
    <dbReference type="NCBI Taxonomy" id="171969"/>
    <lineage>
        <taxon>Eukaryota</taxon>
        <taxon>Viridiplantae</taxon>
        <taxon>Streptophyta</taxon>
        <taxon>Embryophyta</taxon>
        <taxon>Tracheophyta</taxon>
        <taxon>Spermatophyta</taxon>
        <taxon>Magnoliopsida</taxon>
        <taxon>eudicotyledons</taxon>
        <taxon>Gunneridae</taxon>
        <taxon>Pentapetalae</taxon>
        <taxon>Caryophyllales</taxon>
        <taxon>Cactineae</taxon>
        <taxon>Cactaceae</taxon>
        <taxon>Cactoideae</taxon>
        <taxon>Echinocereeae</taxon>
        <taxon>Carnegiea</taxon>
    </lineage>
</organism>
<dbReference type="PANTHER" id="PTHR21649">
    <property type="entry name" value="CHLOROPHYLL A/B BINDING PROTEIN"/>
    <property type="match status" value="1"/>
</dbReference>
<evidence type="ECO:0000256" key="10">
    <source>
        <dbReference type="ARBA" id="ARBA00023136"/>
    </source>
</evidence>
<dbReference type="OrthoDB" id="423598at2759"/>
<proteinExistence type="inferred from homology"/>
<comment type="caution">
    <text evidence="15">The sequence shown here is derived from an EMBL/GenBank/DDBJ whole genome shotgun (WGS) entry which is preliminary data.</text>
</comment>
<sequence length="226" mass="24901">MATAVAKRLPCCSTSSSSLLTALVNILLCLRQASLERAPFDHQGDSFFERELKLGPPGFLSSILLRTLMEDFGFDPLGLGEDPEGLKWYVQAELIHSRFAMAGIAGILFTDLLRTTGTRKRLVWYEARATKFDFASTRALLVVQLLLMGSVETKRYMDFINLGSQAPEVSFFCIEAALEGLEPGTIGNDRHVGHICASFSDSQGPNREPRGAPLRSIPQNHNPNDI</sequence>
<keyword evidence="14" id="KW-0732">Signal</keyword>
<evidence type="ECO:0000256" key="5">
    <source>
        <dbReference type="ARBA" id="ARBA00022640"/>
    </source>
</evidence>
<feature type="binding site" evidence="11">
    <location>
        <position position="96"/>
    </location>
    <ligand>
        <name>chlorophyll a</name>
        <dbReference type="ChEBI" id="CHEBI:58416"/>
        <label>1</label>
    </ligand>
</feature>
<keyword evidence="7" id="KW-1133">Transmembrane helix</keyword>
<evidence type="ECO:0000256" key="4">
    <source>
        <dbReference type="ARBA" id="ARBA00022531"/>
    </source>
</evidence>
<protein>
    <recommendedName>
        <fullName evidence="12">Chlorophyll a-b binding protein, chloroplastic</fullName>
    </recommendedName>
</protein>
<evidence type="ECO:0000256" key="8">
    <source>
        <dbReference type="ARBA" id="ARBA00022991"/>
    </source>
</evidence>
<evidence type="ECO:0000256" key="2">
    <source>
        <dbReference type="ARBA" id="ARBA00022494"/>
    </source>
</evidence>
<evidence type="ECO:0000256" key="7">
    <source>
        <dbReference type="ARBA" id="ARBA00022989"/>
    </source>
</evidence>
<dbReference type="InterPro" id="IPR001344">
    <property type="entry name" value="Chloro_AB-bd_pln"/>
</dbReference>
<dbReference type="Pfam" id="PF00504">
    <property type="entry name" value="Chloroa_b-bind"/>
    <property type="match status" value="1"/>
</dbReference>
<evidence type="ECO:0000256" key="1">
    <source>
        <dbReference type="ARBA" id="ARBA00004334"/>
    </source>
</evidence>
<keyword evidence="5 12" id="KW-0934">Plastid</keyword>
<keyword evidence="6" id="KW-0812">Transmembrane</keyword>
<dbReference type="GO" id="GO:0009535">
    <property type="term" value="C:chloroplast thylakoid membrane"/>
    <property type="evidence" value="ECO:0007669"/>
    <property type="project" value="UniProtKB-SubCell"/>
</dbReference>
<evidence type="ECO:0000313" key="16">
    <source>
        <dbReference type="Proteomes" id="UP001153076"/>
    </source>
</evidence>
<keyword evidence="16" id="KW-1185">Reference proteome</keyword>
<feature type="chain" id="PRO_5040339707" description="Chlorophyll a-b binding protein, chloroplastic" evidence="14">
    <location>
        <begin position="36"/>
        <end position="226"/>
    </location>
</feature>
<comment type="function">
    <text evidence="12">The light-harvesting complex (LHC) functions as a light receptor, it captures and delivers excitation energy to photosystems with which it is closely associated.</text>
</comment>
<accession>A0A9Q1Q967</accession>
<keyword evidence="9 12" id="KW-0793">Thylakoid</keyword>
<evidence type="ECO:0000256" key="9">
    <source>
        <dbReference type="ARBA" id="ARBA00023078"/>
    </source>
</evidence>
<keyword evidence="4 12" id="KW-0602">Photosynthesis</keyword>
<gene>
    <name evidence="15" type="ORF">Cgig2_020616</name>
</gene>
<evidence type="ECO:0000256" key="13">
    <source>
        <dbReference type="SAM" id="MobiDB-lite"/>
    </source>
</evidence>
<keyword evidence="10" id="KW-0472">Membrane</keyword>
<evidence type="ECO:0000256" key="3">
    <source>
        <dbReference type="ARBA" id="ARBA00022528"/>
    </source>
</evidence>
<name>A0A9Q1Q967_9CARY</name>
<keyword evidence="12" id="KW-0603">Photosystem I</keyword>
<dbReference type="InterPro" id="IPR022796">
    <property type="entry name" value="Chloroa_b-bind"/>
</dbReference>
<feature type="binding site" evidence="11">
    <location>
        <position position="93"/>
    </location>
    <ligand>
        <name>chlorophyll a</name>
        <dbReference type="ChEBI" id="CHEBI:58416"/>
        <label>1</label>
    </ligand>
</feature>